<proteinExistence type="predicted"/>
<evidence type="ECO:0000313" key="1">
    <source>
        <dbReference type="EMBL" id="MEI4770268.1"/>
    </source>
</evidence>
<accession>A0ABU8F5J2</accession>
<gene>
    <name evidence="1" type="ORF">WAX74_11540</name>
</gene>
<dbReference type="Gene3D" id="3.50.50.60">
    <property type="entry name" value="FAD/NAD(P)-binding domain"/>
    <property type="match status" value="1"/>
</dbReference>
<dbReference type="SUPFAM" id="SSF51905">
    <property type="entry name" value="FAD/NAD(P)-binding domain"/>
    <property type="match status" value="1"/>
</dbReference>
<dbReference type="InterPro" id="IPR052704">
    <property type="entry name" value="ECF_Sigma-70_Domain"/>
</dbReference>
<protein>
    <submittedName>
        <fullName evidence="1">NAD(P)-binding protein</fullName>
    </submittedName>
</protein>
<dbReference type="PANTHER" id="PTHR30173">
    <property type="entry name" value="SIGMA 19 FACTOR"/>
    <property type="match status" value="1"/>
</dbReference>
<organism evidence="1 2">
    <name type="scientific">Psychrobacillus mangrovi</name>
    <dbReference type="NCBI Taxonomy" id="3117745"/>
    <lineage>
        <taxon>Bacteria</taxon>
        <taxon>Bacillati</taxon>
        <taxon>Bacillota</taxon>
        <taxon>Bacilli</taxon>
        <taxon>Bacillales</taxon>
        <taxon>Bacillaceae</taxon>
        <taxon>Psychrobacillus</taxon>
    </lineage>
</organism>
<dbReference type="PANTHER" id="PTHR30173:SF36">
    <property type="entry name" value="ECF RNA POLYMERASE SIGMA FACTOR SIGJ"/>
    <property type="match status" value="1"/>
</dbReference>
<dbReference type="EMBL" id="JBAWSY010000007">
    <property type="protein sequence ID" value="MEI4770268.1"/>
    <property type="molecule type" value="Genomic_DNA"/>
</dbReference>
<name>A0ABU8F5J2_9BACI</name>
<evidence type="ECO:0000313" key="2">
    <source>
        <dbReference type="Proteomes" id="UP001364890"/>
    </source>
</evidence>
<dbReference type="RefSeq" id="WP_336497823.1">
    <property type="nucleotide sequence ID" value="NZ_JBAWSY010000007.1"/>
</dbReference>
<dbReference type="InterPro" id="IPR032710">
    <property type="entry name" value="NTF2-like_dom_sf"/>
</dbReference>
<dbReference type="InterPro" id="IPR036188">
    <property type="entry name" value="FAD/NAD-bd_sf"/>
</dbReference>
<reference evidence="1 2" key="1">
    <citation type="submission" date="2024-01" db="EMBL/GenBank/DDBJ databases">
        <title>Seven novel Bacillus-like species.</title>
        <authorList>
            <person name="Liu G."/>
        </authorList>
    </citation>
    <scope>NUCLEOTIDE SEQUENCE [LARGE SCALE GENOMIC DNA]</scope>
    <source>
        <strain evidence="1 2">FJAT-51614</strain>
    </source>
</reference>
<dbReference type="SUPFAM" id="SSF54427">
    <property type="entry name" value="NTF2-like"/>
    <property type="match status" value="1"/>
</dbReference>
<sequence length="337" mass="38085">MAQQWDVVIVGGGLAGYVAANYLAKMDMSILIVEKGKKVGGRARTEKINQHYFNLGPHALYKKGKAAPILEELGIKLNGKSPKLGGILIENDIEYTAPFDPLGLLTTRLLNWREKMEWVAILKNINSLDTEKLAKQTFQQWVMQVTLSKRVQSLLYTLGRLTTYCHAPEMVSARVIVSHMKIGMDMEIASIIEKNEENCRKIYSRSKQKIARIESESLNYENNKSIINRFIHAFEMKNMNVLLDLISENVTLYSDGGGKVNAAIRPITSISNVLALLYGVVKKAPKDFYFEIRNVNGQPALVNYMNGSLQSIVSFYISHERINEIYIIMNPDKLPKL</sequence>
<dbReference type="Pfam" id="PF13450">
    <property type="entry name" value="NAD_binding_8"/>
    <property type="match status" value="1"/>
</dbReference>
<comment type="caution">
    <text evidence="1">The sequence shown here is derived from an EMBL/GenBank/DDBJ whole genome shotgun (WGS) entry which is preliminary data.</text>
</comment>
<keyword evidence="2" id="KW-1185">Reference proteome</keyword>
<dbReference type="Proteomes" id="UP001364890">
    <property type="component" value="Unassembled WGS sequence"/>
</dbReference>